<protein>
    <recommendedName>
        <fullName evidence="3">Phosphoglycerate mutase</fullName>
    </recommendedName>
</protein>
<sequence length="353" mass="40385">MSRPASKQINSMTLWVPGLLHPQRIDEAGSSLANLQLAALQKLLSKADYRVTKKRDFEEQACYLFHQQSHLPSAALRASVLVPSAFQQAPNDFWLSIDPVQMIPDRDTLVLIPAKDLAITKQESEALLDAFNRHFAEDKVQVLYGAPDQWFMQIKQPIDLQSTSLTKAAYQSLNNAYPRGNAANYWRQLINETQMLFYTHPVNEQRRDNGLPEINSIWPWGEGNLSAAQITPRSNATIFTDCEYLQGLALATGAQRFPQVNSYQEWQTKTKNGNNFIYLDSLAEQIPQMQATEWLQAVQKFEEEWMKPVLSALNNKQLDSVFLDLGANKQFYLTAKSLKRFWRWNKKLTALCN</sequence>
<accession>A0ABS3Q454</accession>
<evidence type="ECO:0000313" key="2">
    <source>
        <dbReference type="Proteomes" id="UP000664835"/>
    </source>
</evidence>
<organism evidence="1 2">
    <name type="scientific">Thiomicrorhabdus marina</name>
    <dbReference type="NCBI Taxonomy" id="2818442"/>
    <lineage>
        <taxon>Bacteria</taxon>
        <taxon>Pseudomonadati</taxon>
        <taxon>Pseudomonadota</taxon>
        <taxon>Gammaproteobacteria</taxon>
        <taxon>Thiotrichales</taxon>
        <taxon>Piscirickettsiaceae</taxon>
        <taxon>Thiomicrorhabdus</taxon>
    </lineage>
</organism>
<evidence type="ECO:0008006" key="3">
    <source>
        <dbReference type="Google" id="ProtNLM"/>
    </source>
</evidence>
<proteinExistence type="predicted"/>
<dbReference type="RefSeq" id="WP_208147959.1">
    <property type="nucleotide sequence ID" value="NZ_JAGETV010000004.1"/>
</dbReference>
<evidence type="ECO:0000313" key="1">
    <source>
        <dbReference type="EMBL" id="MBO1926605.1"/>
    </source>
</evidence>
<dbReference type="Proteomes" id="UP000664835">
    <property type="component" value="Unassembled WGS sequence"/>
</dbReference>
<keyword evidence="2" id="KW-1185">Reference proteome</keyword>
<dbReference type="EMBL" id="JAGETV010000004">
    <property type="protein sequence ID" value="MBO1926605.1"/>
    <property type="molecule type" value="Genomic_DNA"/>
</dbReference>
<name>A0ABS3Q454_9GAMM</name>
<reference evidence="1 2" key="1">
    <citation type="submission" date="2021-03" db="EMBL/GenBank/DDBJ databases">
        <title>Thiomicrorhabdus sp.nov.,novel sulfur-oxidizing bacteria isolated from coastal sediment.</title>
        <authorList>
            <person name="Liu X."/>
        </authorList>
    </citation>
    <scope>NUCLEOTIDE SEQUENCE [LARGE SCALE GENOMIC DNA]</scope>
    <source>
        <strain evidence="1 2">6S2-11</strain>
    </source>
</reference>
<gene>
    <name evidence="1" type="ORF">J3998_03365</name>
</gene>
<comment type="caution">
    <text evidence="1">The sequence shown here is derived from an EMBL/GenBank/DDBJ whole genome shotgun (WGS) entry which is preliminary data.</text>
</comment>